<evidence type="ECO:0000313" key="1">
    <source>
        <dbReference type="EMBL" id="GFE83913.1"/>
    </source>
</evidence>
<proteinExistence type="predicted"/>
<dbReference type="EMBL" id="BLJN01000007">
    <property type="protein sequence ID" value="GFE83913.1"/>
    <property type="molecule type" value="Genomic_DNA"/>
</dbReference>
<sequence>MTNDLVFVRHATCERMDEMLLGRTVDAPLAAVGVREAEAMASMLAPAPEALLVVSPRRRAQQTAAAIAARSQCELVTACDIDELDFGHWSGQTFAELAQDPAWRRWNEQRDSAATPAGERIRDVQTRVLRHLHRLREAFPGRPMILVTHAEVIRAALLYWLQAPVDVYRRLAISPASISRVSLNDWGPRIDAINQRASL</sequence>
<gene>
    <name evidence="1" type="ORF">GCM10011487_59130</name>
</gene>
<dbReference type="CDD" id="cd07067">
    <property type="entry name" value="HP_PGM_like"/>
    <property type="match status" value="1"/>
</dbReference>
<dbReference type="RefSeq" id="WP_161815526.1">
    <property type="nucleotide sequence ID" value="NZ_BLJN01000007.1"/>
</dbReference>
<dbReference type="Pfam" id="PF00300">
    <property type="entry name" value="His_Phos_1"/>
    <property type="match status" value="1"/>
</dbReference>
<dbReference type="InterPro" id="IPR029033">
    <property type="entry name" value="His_PPase_superfam"/>
</dbReference>
<reference evidence="2" key="1">
    <citation type="submission" date="2020-01" db="EMBL/GenBank/DDBJ databases">
        <title>'Steroidobacter agaridevorans' sp. nov., agar-degrading bacteria isolated from rhizosphere soils.</title>
        <authorList>
            <person name="Ikenaga M."/>
            <person name="Kataoka M."/>
            <person name="Murouchi A."/>
            <person name="Katsuragi S."/>
            <person name="Sakai M."/>
        </authorList>
    </citation>
    <scope>NUCLEOTIDE SEQUENCE [LARGE SCALE GENOMIC DNA]</scope>
    <source>
        <strain evidence="2">YU21-B</strain>
    </source>
</reference>
<comment type="caution">
    <text evidence="1">The sequence shown here is derived from an EMBL/GenBank/DDBJ whole genome shotgun (WGS) entry which is preliminary data.</text>
</comment>
<dbReference type="AlphaFoldDB" id="A0A829YM53"/>
<dbReference type="GO" id="GO:0016791">
    <property type="term" value="F:phosphatase activity"/>
    <property type="evidence" value="ECO:0007669"/>
    <property type="project" value="TreeGrafter"/>
</dbReference>
<dbReference type="SUPFAM" id="SSF53254">
    <property type="entry name" value="Phosphoglycerate mutase-like"/>
    <property type="match status" value="1"/>
</dbReference>
<dbReference type="Proteomes" id="UP000445000">
    <property type="component" value="Unassembled WGS sequence"/>
</dbReference>
<dbReference type="PANTHER" id="PTHR48100:SF59">
    <property type="entry name" value="ADENOSYLCOBALAMIN_ALPHA-RIBAZOLE PHOSPHATASE"/>
    <property type="match status" value="1"/>
</dbReference>
<dbReference type="GO" id="GO:0005737">
    <property type="term" value="C:cytoplasm"/>
    <property type="evidence" value="ECO:0007669"/>
    <property type="project" value="TreeGrafter"/>
</dbReference>
<dbReference type="Gene3D" id="3.40.50.1240">
    <property type="entry name" value="Phosphoglycerate mutase-like"/>
    <property type="match status" value="1"/>
</dbReference>
<name>A0A829YM53_9GAMM</name>
<evidence type="ECO:0000313" key="2">
    <source>
        <dbReference type="Proteomes" id="UP000445000"/>
    </source>
</evidence>
<organism evidence="1 2">
    <name type="scientific">Steroidobacter agaridevorans</name>
    <dbReference type="NCBI Taxonomy" id="2695856"/>
    <lineage>
        <taxon>Bacteria</taxon>
        <taxon>Pseudomonadati</taxon>
        <taxon>Pseudomonadota</taxon>
        <taxon>Gammaproteobacteria</taxon>
        <taxon>Steroidobacterales</taxon>
        <taxon>Steroidobacteraceae</taxon>
        <taxon>Steroidobacter</taxon>
    </lineage>
</organism>
<dbReference type="InterPro" id="IPR013078">
    <property type="entry name" value="His_Pase_superF_clade-1"/>
</dbReference>
<dbReference type="InterPro" id="IPR050275">
    <property type="entry name" value="PGM_Phosphatase"/>
</dbReference>
<protein>
    <submittedName>
        <fullName evidence="1">Phosphoglycerate mutase</fullName>
    </submittedName>
</protein>
<dbReference type="SMART" id="SM00855">
    <property type="entry name" value="PGAM"/>
    <property type="match status" value="1"/>
</dbReference>
<keyword evidence="2" id="KW-1185">Reference proteome</keyword>
<accession>A0A829YM53</accession>
<dbReference type="PANTHER" id="PTHR48100">
    <property type="entry name" value="BROAD-SPECIFICITY PHOSPHATASE YOR283W-RELATED"/>
    <property type="match status" value="1"/>
</dbReference>